<sequence length="177" mass="19721">MLTRNALIIFLLLFNAALASAQTSRIVSGSTEFSVKFILGTCHGTFGAPKGKAVFSEKNPEASTFDMTVDAASFKTNSDSRDRDMKSEKYFYVDKFPQIRFRSSKVEQVGKQYNATGTLTIRDVSRTVTLPFTAVKNADGPMKLASTFELNRLDYHIGEKDWKLKDIVTVTLTAVLR</sequence>
<dbReference type="SUPFAM" id="SSF101874">
    <property type="entry name" value="YceI-like"/>
    <property type="match status" value="1"/>
</dbReference>
<protein>
    <submittedName>
        <fullName evidence="3">YceI family protein</fullName>
    </submittedName>
</protein>
<dbReference type="PANTHER" id="PTHR34406">
    <property type="entry name" value="PROTEIN YCEI"/>
    <property type="match status" value="1"/>
</dbReference>
<keyword evidence="4" id="KW-1185">Reference proteome</keyword>
<dbReference type="Gene3D" id="2.40.128.110">
    <property type="entry name" value="Lipid/polyisoprenoid-binding, YceI-like"/>
    <property type="match status" value="1"/>
</dbReference>
<evidence type="ECO:0000313" key="3">
    <source>
        <dbReference type="EMBL" id="QRR04309.1"/>
    </source>
</evidence>
<dbReference type="InterPro" id="IPR007372">
    <property type="entry name" value="Lipid/polyisoprenoid-bd_YceI"/>
</dbReference>
<dbReference type="Pfam" id="PF04264">
    <property type="entry name" value="YceI"/>
    <property type="match status" value="1"/>
</dbReference>
<proteinExistence type="predicted"/>
<evidence type="ECO:0000256" key="1">
    <source>
        <dbReference type="SAM" id="SignalP"/>
    </source>
</evidence>
<organism evidence="3 4">
    <name type="scientific">Dyadobacter sandarakinus</name>
    <dbReference type="NCBI Taxonomy" id="2747268"/>
    <lineage>
        <taxon>Bacteria</taxon>
        <taxon>Pseudomonadati</taxon>
        <taxon>Bacteroidota</taxon>
        <taxon>Cytophagia</taxon>
        <taxon>Cytophagales</taxon>
        <taxon>Spirosomataceae</taxon>
        <taxon>Dyadobacter</taxon>
    </lineage>
</organism>
<feature type="chain" id="PRO_5047545769" evidence="1">
    <location>
        <begin position="22"/>
        <end position="177"/>
    </location>
</feature>
<feature type="signal peptide" evidence="1">
    <location>
        <begin position="1"/>
        <end position="21"/>
    </location>
</feature>
<dbReference type="Proteomes" id="UP000612680">
    <property type="component" value="Chromosome"/>
</dbReference>
<evidence type="ECO:0000259" key="2">
    <source>
        <dbReference type="SMART" id="SM00867"/>
    </source>
</evidence>
<keyword evidence="1" id="KW-0732">Signal</keyword>
<name>A0ABX7IDU1_9BACT</name>
<dbReference type="EMBL" id="CP056775">
    <property type="protein sequence ID" value="QRR04309.1"/>
    <property type="molecule type" value="Genomic_DNA"/>
</dbReference>
<feature type="domain" description="Lipid/polyisoprenoid-binding YceI-like" evidence="2">
    <location>
        <begin position="23"/>
        <end position="177"/>
    </location>
</feature>
<accession>A0ABX7IDU1</accession>
<dbReference type="InterPro" id="IPR036761">
    <property type="entry name" value="TTHA0802/YceI-like_sf"/>
</dbReference>
<gene>
    <name evidence="3" type="ORF">HWI92_22265</name>
</gene>
<dbReference type="SMART" id="SM00867">
    <property type="entry name" value="YceI"/>
    <property type="match status" value="1"/>
</dbReference>
<evidence type="ECO:0000313" key="4">
    <source>
        <dbReference type="Proteomes" id="UP000612680"/>
    </source>
</evidence>
<dbReference type="PANTHER" id="PTHR34406:SF1">
    <property type="entry name" value="PROTEIN YCEI"/>
    <property type="match status" value="1"/>
</dbReference>
<reference evidence="3 4" key="1">
    <citation type="submission" date="2020-06" db="EMBL/GenBank/DDBJ databases">
        <title>Dyadobacter sandarakinus sp. nov., isolated from the soil of the Arctic Yellow River Station.</title>
        <authorList>
            <person name="Zhang Y."/>
            <person name="Peng F."/>
        </authorList>
    </citation>
    <scope>NUCLEOTIDE SEQUENCE [LARGE SCALE GENOMIC DNA]</scope>
    <source>
        <strain evidence="3 4">Q3-56</strain>
    </source>
</reference>